<keyword evidence="1" id="KW-0732">Signal</keyword>
<evidence type="ECO:0000313" key="3">
    <source>
        <dbReference type="Proteomes" id="UP000256829"/>
    </source>
</evidence>
<dbReference type="EMBL" id="QTJR01000007">
    <property type="protein sequence ID" value="RDY66813.1"/>
    <property type="molecule type" value="Genomic_DNA"/>
</dbReference>
<dbReference type="InterPro" id="IPR010870">
    <property type="entry name" value="Porin_O/P"/>
</dbReference>
<reference evidence="2 3" key="1">
    <citation type="submission" date="2018-08" db="EMBL/GenBank/DDBJ databases">
        <title>Lysobacter soli KCTC 22011, whole genome shotgun sequence.</title>
        <authorList>
            <person name="Zhang X."/>
            <person name="Feng G."/>
            <person name="Zhu H."/>
        </authorList>
    </citation>
    <scope>NUCLEOTIDE SEQUENCE [LARGE SCALE GENOMIC DNA]</scope>
    <source>
        <strain evidence="2 3">KCTC 22011</strain>
    </source>
</reference>
<feature type="signal peptide" evidence="1">
    <location>
        <begin position="1"/>
        <end position="30"/>
    </location>
</feature>
<dbReference type="AlphaFoldDB" id="A0A3D8VBW1"/>
<dbReference type="Proteomes" id="UP000256829">
    <property type="component" value="Unassembled WGS sequence"/>
</dbReference>
<keyword evidence="3" id="KW-1185">Reference proteome</keyword>
<dbReference type="Pfam" id="PF07396">
    <property type="entry name" value="Porin_O_P"/>
    <property type="match status" value="1"/>
</dbReference>
<organism evidence="2 3">
    <name type="scientific">Lysobacter soli</name>
    <dbReference type="NCBI Taxonomy" id="453783"/>
    <lineage>
        <taxon>Bacteria</taxon>
        <taxon>Pseudomonadati</taxon>
        <taxon>Pseudomonadota</taxon>
        <taxon>Gammaproteobacteria</taxon>
        <taxon>Lysobacterales</taxon>
        <taxon>Lysobacteraceae</taxon>
        <taxon>Lysobacter</taxon>
    </lineage>
</organism>
<dbReference type="SUPFAM" id="SSF56935">
    <property type="entry name" value="Porins"/>
    <property type="match status" value="1"/>
</dbReference>
<evidence type="ECO:0000256" key="1">
    <source>
        <dbReference type="SAM" id="SignalP"/>
    </source>
</evidence>
<name>A0A3D8VBW1_9GAMM</name>
<dbReference type="InterPro" id="IPR023614">
    <property type="entry name" value="Porin_dom_sf"/>
</dbReference>
<proteinExistence type="predicted"/>
<protein>
    <submittedName>
        <fullName evidence="2">Porin</fullName>
    </submittedName>
</protein>
<dbReference type="PROSITE" id="PS51257">
    <property type="entry name" value="PROKAR_LIPOPROTEIN"/>
    <property type="match status" value="1"/>
</dbReference>
<accession>A0A3D8VBW1</accession>
<sequence length="486" mass="52434">MPSYRTRRSSVPALAGSALACALLASPVHAQSKAPLTVEELARRLQAIEQRLGTAPAAGETVDANGLADLDQRLRVIERKLDLQAEEAEARVASTPVVSLSASKGLSIKSPPPGDVELKFRGLAQADGRFYIDDNAIPQNDTFLWRRAQLTLEGSWGPLLAFRITPELAGDSVTLLDAWADLRFSPAATLRIGKTKAPVGLERLQASNATEAIELGFPSELAPGRDIGVQLQGEVAKSTVNYVVGVYNGTVDGRDATTTNPDNNFEVAARVFVEPWKNDASALSGLGFGIAGSQGDKEGTGNNFLPRYRTPGQVQFFNYRSAVIADGDQTRWSPQAYYYRNAFGLLGEYISSEQEVRLPTTGANAKIENTAWQLLAGYVLTGEDAGYRGVARPNHPFTVGGAGWGAWELVARYGELEIDEDAFPVFADPNAVAQRAKSWALGVNWYLTGNFKLVANYTQTDFDGGAAAGADREDEKAFFTRAQFSF</sequence>
<comment type="caution">
    <text evidence="2">The sequence shown here is derived from an EMBL/GenBank/DDBJ whole genome shotgun (WGS) entry which is preliminary data.</text>
</comment>
<gene>
    <name evidence="2" type="ORF">DX912_11920</name>
</gene>
<feature type="chain" id="PRO_5017647351" evidence="1">
    <location>
        <begin position="31"/>
        <end position="486"/>
    </location>
</feature>
<evidence type="ECO:0000313" key="2">
    <source>
        <dbReference type="EMBL" id="RDY66813.1"/>
    </source>
</evidence>
<dbReference type="Gene3D" id="2.40.160.10">
    <property type="entry name" value="Porin"/>
    <property type="match status" value="1"/>
</dbReference>
<dbReference type="RefSeq" id="WP_115842734.1">
    <property type="nucleotide sequence ID" value="NZ_CP183976.1"/>
</dbReference>